<dbReference type="InterPro" id="IPR016181">
    <property type="entry name" value="Acyl_CoA_acyltransferase"/>
</dbReference>
<dbReference type="SUPFAM" id="SSF55729">
    <property type="entry name" value="Acyl-CoA N-acyltransferases (Nat)"/>
    <property type="match status" value="2"/>
</dbReference>
<name>A0A1I5BG79_9FLAO</name>
<dbReference type="Gene3D" id="3.40.630.30">
    <property type="match status" value="2"/>
</dbReference>
<keyword evidence="2" id="KW-0808">Transferase</keyword>
<dbReference type="PANTHER" id="PTHR43415">
    <property type="entry name" value="SPERMIDINE N(1)-ACETYLTRANSFERASE"/>
    <property type="match status" value="1"/>
</dbReference>
<dbReference type="Pfam" id="PF13420">
    <property type="entry name" value="Acetyltransf_4"/>
    <property type="match status" value="1"/>
</dbReference>
<proteinExistence type="predicted"/>
<dbReference type="STRING" id="287099.SAMN05660413_02361"/>
<dbReference type="RefSeq" id="WP_175494803.1">
    <property type="nucleotide sequence ID" value="NZ_FOVL01000015.1"/>
</dbReference>
<dbReference type="PANTHER" id="PTHR43415:SF3">
    <property type="entry name" value="GNAT-FAMILY ACETYLTRANSFERASE"/>
    <property type="match status" value="1"/>
</dbReference>
<dbReference type="GO" id="GO:0016747">
    <property type="term" value="F:acyltransferase activity, transferring groups other than amino-acyl groups"/>
    <property type="evidence" value="ECO:0007669"/>
    <property type="project" value="InterPro"/>
</dbReference>
<gene>
    <name evidence="2" type="ORF">SAMN05660413_02361</name>
</gene>
<evidence type="ECO:0000313" key="2">
    <source>
        <dbReference type="EMBL" id="SFN73677.1"/>
    </source>
</evidence>
<dbReference type="Pfam" id="PF13302">
    <property type="entry name" value="Acetyltransf_3"/>
    <property type="match status" value="1"/>
</dbReference>
<organism evidence="2 3">
    <name type="scientific">Salegentibacter flavus</name>
    <dbReference type="NCBI Taxonomy" id="287099"/>
    <lineage>
        <taxon>Bacteria</taxon>
        <taxon>Pseudomonadati</taxon>
        <taxon>Bacteroidota</taxon>
        <taxon>Flavobacteriia</taxon>
        <taxon>Flavobacteriales</taxon>
        <taxon>Flavobacteriaceae</taxon>
        <taxon>Salegentibacter</taxon>
    </lineage>
</organism>
<protein>
    <submittedName>
        <fullName evidence="2">Protein N-acetyltransferase, RimJ/RimL family</fullName>
    </submittedName>
</protein>
<dbReference type="Proteomes" id="UP000199153">
    <property type="component" value="Unassembled WGS sequence"/>
</dbReference>
<reference evidence="2 3" key="1">
    <citation type="submission" date="2016-10" db="EMBL/GenBank/DDBJ databases">
        <authorList>
            <person name="de Groot N.N."/>
        </authorList>
    </citation>
    <scope>NUCLEOTIDE SEQUENCE [LARGE SCALE GENOMIC DNA]</scope>
    <source>
        <strain evidence="2 3">DSM 17794</strain>
    </source>
</reference>
<dbReference type="InterPro" id="IPR000182">
    <property type="entry name" value="GNAT_dom"/>
</dbReference>
<sequence length="334" mass="39952">MSNYKSLKNQRFSLGNYSIVPIRKEDRYDIMKWRNEQMYHLRQSELLTKKKQDNYFYTVVADLFEQTQPSQILFSYLEGEKCMGYGGLVHINWIDRNAEISFIMNSSLEKEFFEFHWINFLKLLEKVAFNEINLHKIYTYAFDLRPRLYNAIEQAGFGFELELKEQCFFQEKYIDVKIHSKFNKKNEIRHVKFTDLYLTYSWANDQKVREFSFNKDKITLKEHASWFFSKLENTNSEYYLLEVQGVAAGSIRFDLEEESIAKINYLLDPKFTGKGLGTYLLENGIQFLMENRPLVQMVYGYVLKENIPSIKIFQKLSFNEISNDTSELKFEKFI</sequence>
<dbReference type="EMBL" id="FOVL01000015">
    <property type="protein sequence ID" value="SFN73677.1"/>
    <property type="molecule type" value="Genomic_DNA"/>
</dbReference>
<evidence type="ECO:0000259" key="1">
    <source>
        <dbReference type="PROSITE" id="PS51186"/>
    </source>
</evidence>
<dbReference type="PROSITE" id="PS51186">
    <property type="entry name" value="GNAT"/>
    <property type="match status" value="1"/>
</dbReference>
<dbReference type="AlphaFoldDB" id="A0A1I5BG79"/>
<feature type="domain" description="N-acetyltransferase" evidence="1">
    <location>
        <begin position="186"/>
        <end position="334"/>
    </location>
</feature>
<keyword evidence="3" id="KW-1185">Reference proteome</keyword>
<evidence type="ECO:0000313" key="3">
    <source>
        <dbReference type="Proteomes" id="UP000199153"/>
    </source>
</evidence>
<accession>A0A1I5BG79</accession>